<keyword evidence="9" id="KW-0864">Zinc transport</keyword>
<proteinExistence type="inferred from homology"/>
<dbReference type="PRINTS" id="PR00690">
    <property type="entry name" value="ADHESNFAMILY"/>
</dbReference>
<keyword evidence="5" id="KW-0479">Metal-binding</keyword>
<dbReference type="PRINTS" id="PR00691">
    <property type="entry name" value="ADHESINB"/>
</dbReference>
<evidence type="ECO:0000256" key="4">
    <source>
        <dbReference type="ARBA" id="ARBA00022448"/>
    </source>
</evidence>
<gene>
    <name evidence="15" type="ORF">SAMN04488244_103297</name>
</gene>
<dbReference type="PANTHER" id="PTHR42953:SF3">
    <property type="entry name" value="HIGH-AFFINITY ZINC UPTAKE SYSTEM PROTEIN ZNUA"/>
    <property type="match status" value="1"/>
</dbReference>
<evidence type="ECO:0000256" key="12">
    <source>
        <dbReference type="ARBA" id="ARBA00045516"/>
    </source>
</evidence>
<dbReference type="InterPro" id="IPR006129">
    <property type="entry name" value="AdhesinB"/>
</dbReference>
<organism evidence="15 16">
    <name type="scientific">Vibrio hangzhouensis</name>
    <dbReference type="NCBI Taxonomy" id="462991"/>
    <lineage>
        <taxon>Bacteria</taxon>
        <taxon>Pseudomonadati</taxon>
        <taxon>Pseudomonadota</taxon>
        <taxon>Gammaproteobacteria</taxon>
        <taxon>Vibrionales</taxon>
        <taxon>Vibrionaceae</taxon>
        <taxon>Vibrio</taxon>
    </lineage>
</organism>
<dbReference type="Gene3D" id="3.40.50.1980">
    <property type="entry name" value="Nitrogenase molybdenum iron protein domain"/>
    <property type="match status" value="2"/>
</dbReference>
<dbReference type="Pfam" id="PF01297">
    <property type="entry name" value="ZnuA"/>
    <property type="match status" value="1"/>
</dbReference>
<evidence type="ECO:0000256" key="5">
    <source>
        <dbReference type="ARBA" id="ARBA00022723"/>
    </source>
</evidence>
<accession>A0A1H5URN8</accession>
<evidence type="ECO:0000256" key="11">
    <source>
        <dbReference type="ARBA" id="ARBA00023157"/>
    </source>
</evidence>
<dbReference type="OrthoDB" id="7346865at2"/>
<comment type="similarity">
    <text evidence="2 13">Belongs to the bacterial solute-binding protein 9 family.</text>
</comment>
<dbReference type="Proteomes" id="UP000236721">
    <property type="component" value="Unassembled WGS sequence"/>
</dbReference>
<evidence type="ECO:0000313" key="16">
    <source>
        <dbReference type="Proteomes" id="UP000236721"/>
    </source>
</evidence>
<keyword evidence="11" id="KW-1015">Disulfide bond</keyword>
<evidence type="ECO:0000256" key="8">
    <source>
        <dbReference type="ARBA" id="ARBA00022833"/>
    </source>
</evidence>
<evidence type="ECO:0000256" key="9">
    <source>
        <dbReference type="ARBA" id="ARBA00022906"/>
    </source>
</evidence>
<feature type="chain" id="PRO_5009286465" description="High-affinity zinc uptake system protein ZnuA" evidence="14">
    <location>
        <begin position="21"/>
        <end position="295"/>
    </location>
</feature>
<dbReference type="NCBIfam" id="NF007091">
    <property type="entry name" value="PRK09545.1"/>
    <property type="match status" value="1"/>
</dbReference>
<dbReference type="InterPro" id="IPR035520">
    <property type="entry name" value="ZnuA"/>
</dbReference>
<keyword evidence="6 14" id="KW-0732">Signal</keyword>
<evidence type="ECO:0000256" key="13">
    <source>
        <dbReference type="RuleBase" id="RU003512"/>
    </source>
</evidence>
<dbReference type="CDD" id="cd01019">
    <property type="entry name" value="ZnuA"/>
    <property type="match status" value="1"/>
</dbReference>
<keyword evidence="8" id="KW-0862">Zinc</keyword>
<evidence type="ECO:0000256" key="14">
    <source>
        <dbReference type="SAM" id="SignalP"/>
    </source>
</evidence>
<dbReference type="InterPro" id="IPR050492">
    <property type="entry name" value="Bact_metal-bind_prot9"/>
</dbReference>
<dbReference type="EMBL" id="FNVG01000003">
    <property type="protein sequence ID" value="SEF77676.1"/>
    <property type="molecule type" value="Genomic_DNA"/>
</dbReference>
<dbReference type="PANTHER" id="PTHR42953">
    <property type="entry name" value="HIGH-AFFINITY ZINC UPTAKE SYSTEM PROTEIN ZNUA-RELATED"/>
    <property type="match status" value="1"/>
</dbReference>
<dbReference type="InterPro" id="IPR006128">
    <property type="entry name" value="Lipoprotein_PsaA-like"/>
</dbReference>
<evidence type="ECO:0000256" key="6">
    <source>
        <dbReference type="ARBA" id="ARBA00022729"/>
    </source>
</evidence>
<comment type="function">
    <text evidence="12">Part of the ATP-binding cassette (ABC) transport system ZnuABC involved in zinc import. Binds zinc with high affinity and specificity and delivers it to the membrane permease for translocation into the cytoplasm.</text>
</comment>
<keyword evidence="10" id="KW-0406">Ion transport</keyword>
<dbReference type="FunFam" id="3.40.50.1980:FF:000006">
    <property type="entry name" value="Zinc ABC transporter substrate-binding protein ZnuA"/>
    <property type="match status" value="1"/>
</dbReference>
<dbReference type="GO" id="GO:0046872">
    <property type="term" value="F:metal ion binding"/>
    <property type="evidence" value="ECO:0007669"/>
    <property type="project" value="UniProtKB-KW"/>
</dbReference>
<dbReference type="InterPro" id="IPR006127">
    <property type="entry name" value="ZnuA-like"/>
</dbReference>
<feature type="signal peptide" evidence="14">
    <location>
        <begin position="1"/>
        <end position="20"/>
    </location>
</feature>
<protein>
    <recommendedName>
        <fullName evidence="3">High-affinity zinc uptake system protein ZnuA</fullName>
    </recommendedName>
</protein>
<evidence type="ECO:0000256" key="2">
    <source>
        <dbReference type="ARBA" id="ARBA00011028"/>
    </source>
</evidence>
<sequence>MRRYIPILALSTLLPMKSQAFEVLNSIKPFEMISNELILEGQSTSSLLNANASPHDYALKPSDIKKLRSSELIIWFGHDLESFLEKPLEGNPNVLTVQQIEGLDLREYGEEDGHDHGHEGHNHGSYDPHIWLGPEQTRQVARAISYKLSELDPANKAAYADKLTEFESKLDSTLATIKAELKPITSEGYYVFHDAYGYFERHFGLSNLGHFTVSPERKPGAKTLISIKTTLREQQVKCVFAEPQYTPAVIESVTRGTGTSIGTLDPLGTDIDIQPGSYFTFLQSISGSFTACLAQ</sequence>
<dbReference type="GO" id="GO:0007155">
    <property type="term" value="P:cell adhesion"/>
    <property type="evidence" value="ECO:0007669"/>
    <property type="project" value="InterPro"/>
</dbReference>
<reference evidence="16" key="1">
    <citation type="submission" date="2016-10" db="EMBL/GenBank/DDBJ databases">
        <authorList>
            <person name="Varghese N."/>
            <person name="Submissions S."/>
        </authorList>
    </citation>
    <scope>NUCLEOTIDE SEQUENCE [LARGE SCALE GENOMIC DNA]</scope>
    <source>
        <strain evidence="16">CGMCC 1.7062</strain>
    </source>
</reference>
<dbReference type="SUPFAM" id="SSF53807">
    <property type="entry name" value="Helical backbone' metal receptor"/>
    <property type="match status" value="1"/>
</dbReference>
<name>A0A1H5URN8_9VIBR</name>
<evidence type="ECO:0000256" key="7">
    <source>
        <dbReference type="ARBA" id="ARBA00022764"/>
    </source>
</evidence>
<evidence type="ECO:0000256" key="1">
    <source>
        <dbReference type="ARBA" id="ARBA00004418"/>
    </source>
</evidence>
<comment type="subcellular location">
    <subcellularLocation>
        <location evidence="1">Periplasm</location>
    </subcellularLocation>
</comment>
<dbReference type="RefSeq" id="WP_103879251.1">
    <property type="nucleotide sequence ID" value="NZ_FNVG01000003.1"/>
</dbReference>
<evidence type="ECO:0000313" key="15">
    <source>
        <dbReference type="EMBL" id="SEF77676.1"/>
    </source>
</evidence>
<dbReference type="GO" id="GO:0042597">
    <property type="term" value="C:periplasmic space"/>
    <property type="evidence" value="ECO:0007669"/>
    <property type="project" value="UniProtKB-SubCell"/>
</dbReference>
<keyword evidence="4 13" id="KW-0813">Transport</keyword>
<dbReference type="AlphaFoldDB" id="A0A1H5URN8"/>
<evidence type="ECO:0000256" key="3">
    <source>
        <dbReference type="ARBA" id="ARBA00015915"/>
    </source>
</evidence>
<dbReference type="GO" id="GO:0006829">
    <property type="term" value="P:zinc ion transport"/>
    <property type="evidence" value="ECO:0007669"/>
    <property type="project" value="UniProtKB-KW"/>
</dbReference>
<keyword evidence="16" id="KW-1185">Reference proteome</keyword>
<keyword evidence="7" id="KW-0574">Periplasm</keyword>
<evidence type="ECO:0000256" key="10">
    <source>
        <dbReference type="ARBA" id="ARBA00023065"/>
    </source>
</evidence>